<dbReference type="AlphaFoldDB" id="A0A1Q5Q6H4"/>
<gene>
    <name evidence="2" type="ORF">UA08_09260</name>
</gene>
<dbReference type="GeneID" id="31009016"/>
<feature type="compositionally biased region" description="Polar residues" evidence="1">
    <location>
        <begin position="20"/>
        <end position="39"/>
    </location>
</feature>
<reference evidence="2 3" key="1">
    <citation type="submission" date="2015-06" db="EMBL/GenBank/DDBJ databases">
        <title>Talaromyces atroroseus IBT 11181 draft genome.</title>
        <authorList>
            <person name="Rasmussen K.B."/>
            <person name="Rasmussen S."/>
            <person name="Petersen B."/>
            <person name="Sicheritz-Ponten T."/>
            <person name="Mortensen U.H."/>
            <person name="Thrane U."/>
        </authorList>
    </citation>
    <scope>NUCLEOTIDE SEQUENCE [LARGE SCALE GENOMIC DNA]</scope>
    <source>
        <strain evidence="2 3">IBT 11181</strain>
    </source>
</reference>
<keyword evidence="3" id="KW-1185">Reference proteome</keyword>
<accession>A0A1Q5Q6H4</accession>
<dbReference type="RefSeq" id="XP_020115566.1">
    <property type="nucleotide sequence ID" value="XM_020265214.1"/>
</dbReference>
<evidence type="ECO:0000313" key="3">
    <source>
        <dbReference type="Proteomes" id="UP000214365"/>
    </source>
</evidence>
<protein>
    <submittedName>
        <fullName evidence="2">Uncharacterized protein</fullName>
    </submittedName>
</protein>
<feature type="compositionally biased region" description="Polar residues" evidence="1">
    <location>
        <begin position="1"/>
        <end position="10"/>
    </location>
</feature>
<dbReference type="Proteomes" id="UP000214365">
    <property type="component" value="Unassembled WGS sequence"/>
</dbReference>
<comment type="caution">
    <text evidence="2">The sequence shown here is derived from an EMBL/GenBank/DDBJ whole genome shotgun (WGS) entry which is preliminary data.</text>
</comment>
<organism evidence="2 3">
    <name type="scientific">Talaromyces atroroseus</name>
    <dbReference type="NCBI Taxonomy" id="1441469"/>
    <lineage>
        <taxon>Eukaryota</taxon>
        <taxon>Fungi</taxon>
        <taxon>Dikarya</taxon>
        <taxon>Ascomycota</taxon>
        <taxon>Pezizomycotina</taxon>
        <taxon>Eurotiomycetes</taxon>
        <taxon>Eurotiomycetidae</taxon>
        <taxon>Eurotiales</taxon>
        <taxon>Trichocomaceae</taxon>
        <taxon>Talaromyces</taxon>
        <taxon>Talaromyces sect. Trachyspermi</taxon>
    </lineage>
</organism>
<dbReference type="EMBL" id="LFMY01000021">
    <property type="protein sequence ID" value="OKL55445.1"/>
    <property type="molecule type" value="Genomic_DNA"/>
</dbReference>
<evidence type="ECO:0000313" key="2">
    <source>
        <dbReference type="EMBL" id="OKL55445.1"/>
    </source>
</evidence>
<evidence type="ECO:0000256" key="1">
    <source>
        <dbReference type="SAM" id="MobiDB-lite"/>
    </source>
</evidence>
<proteinExistence type="predicted"/>
<sequence length="80" mass="8673">MTSLQLSSPAGNVPDRAPEVNQTSSREAATQSIVDSPLSTIPFDETPLTIEISDDEDSLNGFTSTILKYRSARLYLSLVL</sequence>
<name>A0A1Q5Q6H4_TALAT</name>
<feature type="region of interest" description="Disordered" evidence="1">
    <location>
        <begin position="1"/>
        <end position="40"/>
    </location>
</feature>